<comment type="caution">
    <text evidence="3">The sequence shown here is derived from an EMBL/GenBank/DDBJ whole genome shotgun (WGS) entry which is preliminary data.</text>
</comment>
<comment type="subcellular location">
    <subcellularLocation>
        <location evidence="2">Cytoplasm</location>
    </subcellularLocation>
</comment>
<name>A0A2W5NK30_RHOSU</name>
<dbReference type="PANTHER" id="PTHR33515">
    <property type="entry name" value="RIBOSOME-BINDING FACTOR A, CHLOROPLASTIC-RELATED"/>
    <property type="match status" value="1"/>
</dbReference>
<dbReference type="PANTHER" id="PTHR33515:SF1">
    <property type="entry name" value="RIBOSOME-BINDING FACTOR A, CHLOROPLASTIC-RELATED"/>
    <property type="match status" value="1"/>
</dbReference>
<dbReference type="AlphaFoldDB" id="A0A2W5NK30"/>
<protein>
    <recommendedName>
        <fullName evidence="2">Ribosome-binding factor A</fullName>
    </recommendedName>
</protein>
<evidence type="ECO:0000256" key="1">
    <source>
        <dbReference type="ARBA" id="ARBA00022517"/>
    </source>
</evidence>
<dbReference type="EMBL" id="QFPW01000001">
    <property type="protein sequence ID" value="PZQ52619.1"/>
    <property type="molecule type" value="Genomic_DNA"/>
</dbReference>
<dbReference type="InterPro" id="IPR000238">
    <property type="entry name" value="RbfA"/>
</dbReference>
<dbReference type="InterPro" id="IPR023799">
    <property type="entry name" value="RbfA_dom_sf"/>
</dbReference>
<dbReference type="GO" id="GO:0005829">
    <property type="term" value="C:cytosol"/>
    <property type="evidence" value="ECO:0007669"/>
    <property type="project" value="TreeGrafter"/>
</dbReference>
<dbReference type="Gene3D" id="3.30.300.20">
    <property type="match status" value="1"/>
</dbReference>
<sequence>MAKTRPLSGGGPTQRQLRVAEVIRRALSDILARGDVHDPELGSASITVAEVKISPDLRHATVFVLPLGGVNTDGILKALTRNRHELRRQVTSQIDLKFSPDLSFQPDRTFDQMDRTRALLDSPDVRRDIEETD</sequence>
<dbReference type="GO" id="GO:0030490">
    <property type="term" value="P:maturation of SSU-rRNA"/>
    <property type="evidence" value="ECO:0007669"/>
    <property type="project" value="UniProtKB-UniRule"/>
</dbReference>
<dbReference type="GO" id="GO:0043024">
    <property type="term" value="F:ribosomal small subunit binding"/>
    <property type="evidence" value="ECO:0007669"/>
    <property type="project" value="TreeGrafter"/>
</dbReference>
<dbReference type="InterPro" id="IPR020053">
    <property type="entry name" value="Ribosome-bd_factorA_CS"/>
</dbReference>
<comment type="subunit">
    <text evidence="2">Monomer. Binds 30S ribosomal subunits, but not 50S ribosomal subunits or 70S ribosomes.</text>
</comment>
<evidence type="ECO:0000256" key="2">
    <source>
        <dbReference type="HAMAP-Rule" id="MF_00003"/>
    </source>
</evidence>
<reference evidence="3 4" key="1">
    <citation type="submission" date="2017-08" db="EMBL/GenBank/DDBJ databases">
        <title>Infants hospitalized years apart are colonized by the same room-sourced microbial strains.</title>
        <authorList>
            <person name="Brooks B."/>
            <person name="Olm M.R."/>
            <person name="Firek B.A."/>
            <person name="Baker R."/>
            <person name="Thomas B.C."/>
            <person name="Morowitz M.J."/>
            <person name="Banfield J.F."/>
        </authorList>
    </citation>
    <scope>NUCLEOTIDE SEQUENCE [LARGE SCALE GENOMIC DNA]</scope>
    <source>
        <strain evidence="3">S2_005_002_R2_34</strain>
    </source>
</reference>
<comment type="function">
    <text evidence="2">One of several proteins that assist in the late maturation steps of the functional core of the 30S ribosomal subunit. Associates with free 30S ribosomal subunits (but not with 30S subunits that are part of 70S ribosomes or polysomes). Required for efficient processing of 16S rRNA. May interact with the 5'-terminal helix region of 16S rRNA.</text>
</comment>
<dbReference type="Pfam" id="PF02033">
    <property type="entry name" value="RBFA"/>
    <property type="match status" value="1"/>
</dbReference>
<keyword evidence="1 2" id="KW-0690">Ribosome biogenesis</keyword>
<keyword evidence="2" id="KW-0963">Cytoplasm</keyword>
<dbReference type="HAMAP" id="MF_00003">
    <property type="entry name" value="RbfA"/>
    <property type="match status" value="1"/>
</dbReference>
<evidence type="ECO:0000313" key="3">
    <source>
        <dbReference type="EMBL" id="PZQ52619.1"/>
    </source>
</evidence>
<evidence type="ECO:0000313" key="4">
    <source>
        <dbReference type="Proteomes" id="UP000249185"/>
    </source>
</evidence>
<comment type="similarity">
    <text evidence="2">Belongs to the RbfA family.</text>
</comment>
<dbReference type="InterPro" id="IPR015946">
    <property type="entry name" value="KH_dom-like_a/b"/>
</dbReference>
<dbReference type="Proteomes" id="UP000249185">
    <property type="component" value="Unassembled WGS sequence"/>
</dbReference>
<proteinExistence type="inferred from homology"/>
<dbReference type="PROSITE" id="PS01319">
    <property type="entry name" value="RBFA"/>
    <property type="match status" value="1"/>
</dbReference>
<dbReference type="NCBIfam" id="NF001802">
    <property type="entry name" value="PRK00521.2-5"/>
    <property type="match status" value="1"/>
</dbReference>
<accession>A0A2W5NK30</accession>
<dbReference type="NCBIfam" id="TIGR00082">
    <property type="entry name" value="rbfA"/>
    <property type="match status" value="1"/>
</dbReference>
<dbReference type="SUPFAM" id="SSF89919">
    <property type="entry name" value="Ribosome-binding factor A, RbfA"/>
    <property type="match status" value="1"/>
</dbReference>
<gene>
    <name evidence="2" type="primary">rbfA</name>
    <name evidence="3" type="ORF">DI556_02955</name>
</gene>
<organism evidence="3 4">
    <name type="scientific">Rhodovulum sulfidophilum</name>
    <name type="common">Rhodobacter sulfidophilus</name>
    <dbReference type="NCBI Taxonomy" id="35806"/>
    <lineage>
        <taxon>Bacteria</taxon>
        <taxon>Pseudomonadati</taxon>
        <taxon>Pseudomonadota</taxon>
        <taxon>Alphaproteobacteria</taxon>
        <taxon>Rhodobacterales</taxon>
        <taxon>Paracoccaceae</taxon>
        <taxon>Rhodovulum</taxon>
    </lineage>
</organism>